<gene>
    <name evidence="1" type="ORF">OC25_04205</name>
</gene>
<evidence type="ECO:0000313" key="1">
    <source>
        <dbReference type="EMBL" id="KIA95765.1"/>
    </source>
</evidence>
<dbReference type="RefSeq" id="WP_039472125.1">
    <property type="nucleotide sequence ID" value="NZ_JSYN01000004.1"/>
</dbReference>
<organism evidence="1 2">
    <name type="scientific">Pedobacter kyungheensis</name>
    <dbReference type="NCBI Taxonomy" id="1069985"/>
    <lineage>
        <taxon>Bacteria</taxon>
        <taxon>Pseudomonadati</taxon>
        <taxon>Bacteroidota</taxon>
        <taxon>Sphingobacteriia</taxon>
        <taxon>Sphingobacteriales</taxon>
        <taxon>Sphingobacteriaceae</taxon>
        <taxon>Pedobacter</taxon>
    </lineage>
</organism>
<evidence type="ECO:0000313" key="2">
    <source>
        <dbReference type="Proteomes" id="UP000031246"/>
    </source>
</evidence>
<dbReference type="EMBL" id="JSYN01000004">
    <property type="protein sequence ID" value="KIA95765.1"/>
    <property type="molecule type" value="Genomic_DNA"/>
</dbReference>
<proteinExistence type="predicted"/>
<comment type="caution">
    <text evidence="1">The sequence shown here is derived from an EMBL/GenBank/DDBJ whole genome shotgun (WGS) entry which is preliminary data.</text>
</comment>
<protein>
    <submittedName>
        <fullName evidence="1">Uncharacterized protein</fullName>
    </submittedName>
</protein>
<dbReference type="OrthoDB" id="583528at2"/>
<accession>A0A0C1DP06</accession>
<reference evidence="1 2" key="1">
    <citation type="submission" date="2014-10" db="EMBL/GenBank/DDBJ databases">
        <title>Pedobacter Kyungheensis.</title>
        <authorList>
            <person name="Anderson B.M."/>
            <person name="Newman J.D."/>
        </authorList>
    </citation>
    <scope>NUCLEOTIDE SEQUENCE [LARGE SCALE GENOMIC DNA]</scope>
    <source>
        <strain evidence="1 2">KACC 16221</strain>
    </source>
</reference>
<sequence>MTAYRKLFSVHVQHNYYEDNLCNNLVFVPAAETLKTMRNQRWLFRAFATGFNLISEVGADLKNKIELLDTNLHFGISLTDAARFFAVTQLNETAPVKEFLSNKKIYFSNNALNAALEYQIIDGIAGDLMALSFTLPAINTEVTLRVNSASESNLVIDYDTAGLPVNGPYKIKINSSKVFEKLLNLGKLADGLYTISIKNAADTGNDLLTYKIFKSNSLSTQSLFGVLDIKLPASTAVVTETPFLISFLRKSTIWKYYVINQSGIDLDDFDLLVKDKSLDGTPNGNPVYAKYTFAGNPVPPNDPDPINKIAAAEILLFKSNVKIPFFQQVKLGLQLSKKDGGTEVVLTKNLPNPMPEKQVGEESKVYVYV</sequence>
<dbReference type="AlphaFoldDB" id="A0A0C1DP06"/>
<dbReference type="Proteomes" id="UP000031246">
    <property type="component" value="Unassembled WGS sequence"/>
</dbReference>
<keyword evidence="2" id="KW-1185">Reference proteome</keyword>
<name>A0A0C1DP06_9SPHI</name>